<dbReference type="RefSeq" id="WP_305022475.1">
    <property type="nucleotide sequence ID" value="NZ_JAUQTB010000001.1"/>
</dbReference>
<evidence type="ECO:0000313" key="1">
    <source>
        <dbReference type="EMBL" id="MDO7905303.1"/>
    </source>
</evidence>
<sequence>MRVNVKDYTGRDDTERFQAAADHASTLGDYVEVYVPAGRYYLTRIAGYVEIPAHDDGTVMEGYGTPLEPEPISKMPYIIDVPYNVKFVGESRWSTVIYGPYVYGNADLQQPIGFMQSGRPDVNGVIDRGVRGSTVYNVGLSNMELRNFFFAYAALNLTVAISDFHQLRFRDCAIGIYSRVQEQNSYRRIEFIKCGAGIVVGGQWSNRNDNYLEQGGFGDKCSYDQIRFTYERNYQVGKDDAIDTFFDDYFFKTINNTTRLSRPILGYSIAKTAKYYGITGIMIAIYSRYMRNSNNNSFSNLFHGFTHRYCVTGNMIRCSEVTNVNLESVGWAEVQNTGLGYTRGGAVGSDFTDPYLGTGVRLPSIFPGFQPDCTFRNIQAQKCYAANPIPPVVQWIGLDAINGMASDFSGGNLPANKIDNDLQPVLTGIQSTVPLLGYRSPSWNTVTAVPGQDVTMTFRLQDLQLQRGTFHGVLMVSANGSADQALLQQFSLIYIPATTFRGLVKINLVGPVVASNGDLVPTNLRITDPAADGSFTVTVTNPNKPNSLRMSSRILGLTRTSTWQ</sequence>
<proteinExistence type="predicted"/>
<dbReference type="EMBL" id="JAUQTB010000001">
    <property type="protein sequence ID" value="MDO7905303.1"/>
    <property type="molecule type" value="Genomic_DNA"/>
</dbReference>
<organism evidence="1 2">
    <name type="scientific">Paenibacillus lacisoli</name>
    <dbReference type="NCBI Taxonomy" id="3064525"/>
    <lineage>
        <taxon>Bacteria</taxon>
        <taxon>Bacillati</taxon>
        <taxon>Bacillota</taxon>
        <taxon>Bacilli</taxon>
        <taxon>Bacillales</taxon>
        <taxon>Paenibacillaceae</taxon>
        <taxon>Paenibacillus</taxon>
    </lineage>
</organism>
<dbReference type="Gene3D" id="2.160.20.10">
    <property type="entry name" value="Single-stranded right-handed beta-helix, Pectin lyase-like"/>
    <property type="match status" value="1"/>
</dbReference>
<accession>A0ABT9C9P3</accession>
<name>A0ABT9C9P3_9BACL</name>
<reference evidence="1 2" key="1">
    <citation type="submission" date="2023-07" db="EMBL/GenBank/DDBJ databases">
        <title>Paenibacillus sp. JX-17 nov. isolated from soil.</title>
        <authorList>
            <person name="Wan Y."/>
            <person name="Liu B."/>
        </authorList>
    </citation>
    <scope>NUCLEOTIDE SEQUENCE [LARGE SCALE GENOMIC DNA]</scope>
    <source>
        <strain evidence="1 2">JX-17</strain>
    </source>
</reference>
<dbReference type="InterPro" id="IPR011050">
    <property type="entry name" value="Pectin_lyase_fold/virulence"/>
</dbReference>
<dbReference type="InterPro" id="IPR012334">
    <property type="entry name" value="Pectin_lyas_fold"/>
</dbReference>
<dbReference type="SUPFAM" id="SSF51126">
    <property type="entry name" value="Pectin lyase-like"/>
    <property type="match status" value="1"/>
</dbReference>
<dbReference type="Proteomes" id="UP001240171">
    <property type="component" value="Unassembled WGS sequence"/>
</dbReference>
<keyword evidence="2" id="KW-1185">Reference proteome</keyword>
<evidence type="ECO:0000313" key="2">
    <source>
        <dbReference type="Proteomes" id="UP001240171"/>
    </source>
</evidence>
<gene>
    <name evidence="1" type="ORF">Q5741_02605</name>
</gene>
<protein>
    <recommendedName>
        <fullName evidence="3">Pectate lyase superfamily protein domain-containing protein</fullName>
    </recommendedName>
</protein>
<comment type="caution">
    <text evidence="1">The sequence shown here is derived from an EMBL/GenBank/DDBJ whole genome shotgun (WGS) entry which is preliminary data.</text>
</comment>
<evidence type="ECO:0008006" key="3">
    <source>
        <dbReference type="Google" id="ProtNLM"/>
    </source>
</evidence>